<dbReference type="Gene3D" id="1.10.443.10">
    <property type="entry name" value="Intergrase catalytic core"/>
    <property type="match status" value="1"/>
</dbReference>
<dbReference type="InterPro" id="IPR013762">
    <property type="entry name" value="Integrase-like_cat_sf"/>
</dbReference>
<geneLocation type="plasmid" evidence="4 5">
    <name>pHALXA02</name>
</geneLocation>
<dbReference type="OrthoDB" id="303624at2157"/>
<reference evidence="5" key="1">
    <citation type="journal article" date="2012" name="Stand. Genomic Sci.">
        <title>Complete genome sequence of Halopiger xanaduensis type strain (SH-6(T)).</title>
        <authorList>
            <person name="Anderson I."/>
            <person name="Tindall B.J."/>
            <person name="Rohde M."/>
            <person name="Lucas S."/>
            <person name="Han J."/>
            <person name="Lapidus A."/>
            <person name="Cheng J.F."/>
            <person name="Goodwin L."/>
            <person name="Pitluck S."/>
            <person name="Peters L."/>
            <person name="Pati A."/>
            <person name="Mikhailova N."/>
            <person name="Pagani I."/>
            <person name="Teshima H."/>
            <person name="Han C."/>
            <person name="Tapia R."/>
            <person name="Land M."/>
            <person name="Woyke T."/>
            <person name="Klenk H.P."/>
            <person name="Kyrpides N."/>
            <person name="Ivanova N."/>
        </authorList>
    </citation>
    <scope>NUCLEOTIDE SEQUENCE [LARGE SCALE GENOMIC DNA]</scope>
    <source>
        <strain evidence="5">DSM 18323 / JCM 14033 / SH-6</strain>
        <plasmid evidence="5">Plasmid pHALXA02</plasmid>
    </source>
</reference>
<evidence type="ECO:0000259" key="3">
    <source>
        <dbReference type="PROSITE" id="PS51898"/>
    </source>
</evidence>
<proteinExistence type="predicted"/>
<keyword evidence="5" id="KW-1185">Reference proteome</keyword>
<evidence type="ECO:0000313" key="5">
    <source>
        <dbReference type="Proteomes" id="UP000006794"/>
    </source>
</evidence>
<dbReference type="RefSeq" id="WP_013881987.1">
    <property type="nucleotide sequence ID" value="NC_015667.1"/>
</dbReference>
<dbReference type="SUPFAM" id="SSF56349">
    <property type="entry name" value="DNA breaking-rejoining enzymes"/>
    <property type="match status" value="1"/>
</dbReference>
<protein>
    <recommendedName>
        <fullName evidence="3">Tyr recombinase domain-containing protein</fullName>
    </recommendedName>
</protein>
<dbReference type="GO" id="GO:0015074">
    <property type="term" value="P:DNA integration"/>
    <property type="evidence" value="ECO:0007669"/>
    <property type="project" value="InterPro"/>
</dbReference>
<dbReference type="AlphaFoldDB" id="F8DEF4"/>
<accession>F8DEF4</accession>
<name>F8DEF4_HALXS</name>
<keyword evidence="1" id="KW-0233">DNA recombination</keyword>
<feature type="region of interest" description="Disordered" evidence="2">
    <location>
        <begin position="202"/>
        <end position="227"/>
    </location>
</feature>
<dbReference type="eggNOG" id="arCOG08889">
    <property type="taxonomic scope" value="Archaea"/>
</dbReference>
<dbReference type="GO" id="GO:0006310">
    <property type="term" value="P:DNA recombination"/>
    <property type="evidence" value="ECO:0007669"/>
    <property type="project" value="UniProtKB-KW"/>
</dbReference>
<organism evidence="4 5">
    <name type="scientific">Halopiger xanaduensis (strain DSM 18323 / JCM 14033 / SH-6)</name>
    <dbReference type="NCBI Taxonomy" id="797210"/>
    <lineage>
        <taxon>Archaea</taxon>
        <taxon>Methanobacteriati</taxon>
        <taxon>Methanobacteriota</taxon>
        <taxon>Stenosarchaea group</taxon>
        <taxon>Halobacteria</taxon>
        <taxon>Halobacteriales</taxon>
        <taxon>Natrialbaceae</taxon>
        <taxon>Halopiger</taxon>
    </lineage>
</organism>
<dbReference type="PROSITE" id="PS51898">
    <property type="entry name" value="TYR_RECOMBINASE"/>
    <property type="match status" value="1"/>
</dbReference>
<evidence type="ECO:0000256" key="2">
    <source>
        <dbReference type="SAM" id="MobiDB-lite"/>
    </source>
</evidence>
<dbReference type="KEGG" id="hxa:Halxa_0205"/>
<feature type="domain" description="Tyr recombinase" evidence="3">
    <location>
        <begin position="223"/>
        <end position="420"/>
    </location>
</feature>
<keyword evidence="4" id="KW-0614">Plasmid</keyword>
<sequence length="433" mass="49790">MSQHEQINWSRMSLEELQHFWNTEIEPDLARDGLDLETRPTYEEITEAGYSGIAYALREHHDLTLAQFLATVGYPDPERDDDYPWGIDNETTIRELEWYLEKNLRREGLADTTIDSKRSRLARFVRTYADLHGRADIVTRIREDSADVQARIERQRVRDVFDEWDATNPDPDLESDESRYKHLLEVQKFYERLVMDRDAEYNPAAGAPHETNWKGSTPGADDRDPPALEADDVQALVDACDSIADRLLVVATCAWGLRRGEVARLSRDQFAPTDDDGFDFEAEDPHIVFDEGRKNGPGRVSILYGLETLADRWTQLSNRDDWTGYLFPSSAAKSGHRSPDTITKRFKELAGDAGLEIREETPTPQYGRRFWYRTYGDAVKRLSSQIEAVAAEQGSSDPNVVVENYLGEEEARKRRREFMREELAAAFESEVRE</sequence>
<dbReference type="InterPro" id="IPR002104">
    <property type="entry name" value="Integrase_catalytic"/>
</dbReference>
<dbReference type="EMBL" id="CP002841">
    <property type="protein sequence ID" value="AEH39446.1"/>
    <property type="molecule type" value="Genomic_DNA"/>
</dbReference>
<gene>
    <name evidence="4" type="ordered locus">Halxa_0205</name>
</gene>
<dbReference type="HOGENOM" id="CLU_658275_0_0_2"/>
<dbReference type="Proteomes" id="UP000006794">
    <property type="component" value="Plasmid pHALXA02"/>
</dbReference>
<evidence type="ECO:0000256" key="1">
    <source>
        <dbReference type="ARBA" id="ARBA00023172"/>
    </source>
</evidence>
<dbReference type="GO" id="GO:0003677">
    <property type="term" value="F:DNA binding"/>
    <property type="evidence" value="ECO:0007669"/>
    <property type="project" value="InterPro"/>
</dbReference>
<evidence type="ECO:0000313" key="4">
    <source>
        <dbReference type="EMBL" id="AEH39446.1"/>
    </source>
</evidence>
<dbReference type="InterPro" id="IPR011010">
    <property type="entry name" value="DNA_brk_join_enz"/>
</dbReference>
<dbReference type="GeneID" id="10799536"/>